<dbReference type="InterPro" id="IPR050560">
    <property type="entry name" value="MYB_TF"/>
</dbReference>
<dbReference type="FunFam" id="1.10.10.60:FF:000010">
    <property type="entry name" value="Transcriptional activator Myb isoform A"/>
    <property type="match status" value="1"/>
</dbReference>
<evidence type="ECO:0000313" key="9">
    <source>
        <dbReference type="Proteomes" id="UP001372338"/>
    </source>
</evidence>
<dbReference type="PROSITE" id="PS51294">
    <property type="entry name" value="HTH_MYB"/>
    <property type="match status" value="2"/>
</dbReference>
<dbReference type="PANTHER" id="PTHR45614:SF285">
    <property type="entry name" value="TRANSCRIPTION FACTOR MYB98"/>
    <property type="match status" value="1"/>
</dbReference>
<organism evidence="8 9">
    <name type="scientific">Crotalaria pallida</name>
    <name type="common">Smooth rattlebox</name>
    <name type="synonym">Crotalaria striata</name>
    <dbReference type="NCBI Taxonomy" id="3830"/>
    <lineage>
        <taxon>Eukaryota</taxon>
        <taxon>Viridiplantae</taxon>
        <taxon>Streptophyta</taxon>
        <taxon>Embryophyta</taxon>
        <taxon>Tracheophyta</taxon>
        <taxon>Spermatophyta</taxon>
        <taxon>Magnoliopsida</taxon>
        <taxon>eudicotyledons</taxon>
        <taxon>Gunneridae</taxon>
        <taxon>Pentapetalae</taxon>
        <taxon>rosids</taxon>
        <taxon>fabids</taxon>
        <taxon>Fabales</taxon>
        <taxon>Fabaceae</taxon>
        <taxon>Papilionoideae</taxon>
        <taxon>50 kb inversion clade</taxon>
        <taxon>genistoids sensu lato</taxon>
        <taxon>core genistoids</taxon>
        <taxon>Crotalarieae</taxon>
        <taxon>Crotalaria</taxon>
    </lineage>
</organism>
<reference evidence="8 9" key="1">
    <citation type="submission" date="2024-01" db="EMBL/GenBank/DDBJ databases">
        <title>The genomes of 5 underutilized Papilionoideae crops provide insights into root nodulation and disease resistanc.</title>
        <authorList>
            <person name="Yuan L."/>
        </authorList>
    </citation>
    <scope>NUCLEOTIDE SEQUENCE [LARGE SCALE GENOMIC DNA]</scope>
    <source>
        <strain evidence="8">ZHUSHIDOU_FW_LH</strain>
        <tissue evidence="8">Leaf</tissue>
    </source>
</reference>
<feature type="domain" description="HTH myb-type" evidence="7">
    <location>
        <begin position="218"/>
        <end position="268"/>
    </location>
</feature>
<keyword evidence="3" id="KW-0805">Transcription regulation</keyword>
<evidence type="ECO:0000256" key="3">
    <source>
        <dbReference type="ARBA" id="ARBA00023015"/>
    </source>
</evidence>
<dbReference type="EMBL" id="JAYWIO010000006">
    <property type="protein sequence ID" value="KAK7257543.1"/>
    <property type="molecule type" value="Genomic_DNA"/>
</dbReference>
<gene>
    <name evidence="8" type="ORF">RIF29_31585</name>
</gene>
<protein>
    <submittedName>
        <fullName evidence="8">Uncharacterized protein</fullName>
    </submittedName>
</protein>
<dbReference type="InterPro" id="IPR017930">
    <property type="entry name" value="Myb_dom"/>
</dbReference>
<evidence type="ECO:0000256" key="2">
    <source>
        <dbReference type="ARBA" id="ARBA00022737"/>
    </source>
</evidence>
<sequence length="363" mass="42235">MVPFQQTSVLVPPSPPNNISAFSHNNFHRFQHHHPIDNEVNHHHGFEMGGPSFEINSFSMISTFSLSEPCNDGPNNNLVEEMHKHLKNDKNTWNLPQKIPTQCGERTQPLVGPTTSPSVTYELLQVKPKLCDEFSCMSETCNDHQQIDPTKGRKRIVKVGHKMTMIKGHWTVDEDRVLIRLVRQFGLQNWSEIAKFMNGRIGKQCRQRWYHHLRPNIKKDSWTEDEDKILIEAHKEFGNKWAKIARWLPQRTENSIKNRWHTTKQCQNIEDHENKGTKSGRALLRNYIMQVTASEKDLKKPMSDNVNLRREDRNDQGLLSVRHEGLEGDFKFEDWVIETLGRENADVDWTDVHCNNVPITNGN</sequence>
<proteinExistence type="predicted"/>
<dbReference type="GO" id="GO:0000981">
    <property type="term" value="F:DNA-binding transcription factor activity, RNA polymerase II-specific"/>
    <property type="evidence" value="ECO:0007669"/>
    <property type="project" value="TreeGrafter"/>
</dbReference>
<evidence type="ECO:0000256" key="5">
    <source>
        <dbReference type="ARBA" id="ARBA00023242"/>
    </source>
</evidence>
<dbReference type="PANTHER" id="PTHR45614">
    <property type="entry name" value="MYB PROTEIN-RELATED"/>
    <property type="match status" value="1"/>
</dbReference>
<evidence type="ECO:0000256" key="4">
    <source>
        <dbReference type="ARBA" id="ARBA00023125"/>
    </source>
</evidence>
<feature type="domain" description="HTH myb-type" evidence="7">
    <location>
        <begin position="162"/>
        <end position="217"/>
    </location>
</feature>
<dbReference type="Gene3D" id="1.10.10.60">
    <property type="entry name" value="Homeodomain-like"/>
    <property type="match status" value="2"/>
</dbReference>
<comment type="subcellular location">
    <subcellularLocation>
        <location evidence="1">Nucleus</location>
    </subcellularLocation>
</comment>
<dbReference type="PROSITE" id="PS50090">
    <property type="entry name" value="MYB_LIKE"/>
    <property type="match status" value="2"/>
</dbReference>
<dbReference type="GO" id="GO:0005634">
    <property type="term" value="C:nucleus"/>
    <property type="evidence" value="ECO:0007669"/>
    <property type="project" value="UniProtKB-SubCell"/>
</dbReference>
<keyword evidence="9" id="KW-1185">Reference proteome</keyword>
<dbReference type="Pfam" id="PF13921">
    <property type="entry name" value="Myb_DNA-bind_6"/>
    <property type="match status" value="1"/>
</dbReference>
<dbReference type="Proteomes" id="UP001372338">
    <property type="component" value="Unassembled WGS sequence"/>
</dbReference>
<keyword evidence="5" id="KW-0539">Nucleus</keyword>
<dbReference type="CDD" id="cd00167">
    <property type="entry name" value="SANT"/>
    <property type="match status" value="2"/>
</dbReference>
<accession>A0AAN9HVC8</accession>
<dbReference type="AlphaFoldDB" id="A0AAN9HVC8"/>
<evidence type="ECO:0000256" key="1">
    <source>
        <dbReference type="ARBA" id="ARBA00004123"/>
    </source>
</evidence>
<feature type="domain" description="Myb-like" evidence="6">
    <location>
        <begin position="162"/>
        <end position="213"/>
    </location>
</feature>
<dbReference type="SMART" id="SM00717">
    <property type="entry name" value="SANT"/>
    <property type="match status" value="2"/>
</dbReference>
<dbReference type="GO" id="GO:0000978">
    <property type="term" value="F:RNA polymerase II cis-regulatory region sequence-specific DNA binding"/>
    <property type="evidence" value="ECO:0007669"/>
    <property type="project" value="TreeGrafter"/>
</dbReference>
<dbReference type="InterPro" id="IPR009057">
    <property type="entry name" value="Homeodomain-like_sf"/>
</dbReference>
<dbReference type="SUPFAM" id="SSF46689">
    <property type="entry name" value="Homeodomain-like"/>
    <property type="match status" value="1"/>
</dbReference>
<feature type="domain" description="Myb-like" evidence="6">
    <location>
        <begin position="214"/>
        <end position="264"/>
    </location>
</feature>
<comment type="caution">
    <text evidence="8">The sequence shown here is derived from an EMBL/GenBank/DDBJ whole genome shotgun (WGS) entry which is preliminary data.</text>
</comment>
<name>A0AAN9HVC8_CROPI</name>
<evidence type="ECO:0000313" key="8">
    <source>
        <dbReference type="EMBL" id="KAK7257543.1"/>
    </source>
</evidence>
<dbReference type="InterPro" id="IPR001005">
    <property type="entry name" value="SANT/Myb"/>
</dbReference>
<keyword evidence="2" id="KW-0677">Repeat</keyword>
<keyword evidence="4" id="KW-0238">DNA-binding</keyword>
<keyword evidence="3" id="KW-0804">Transcription</keyword>
<evidence type="ECO:0000259" key="6">
    <source>
        <dbReference type="PROSITE" id="PS50090"/>
    </source>
</evidence>
<evidence type="ECO:0000259" key="7">
    <source>
        <dbReference type="PROSITE" id="PS51294"/>
    </source>
</evidence>